<proteinExistence type="predicted"/>
<organism evidence="1 2">
    <name type="scientific">Allochromatium tepidum</name>
    <dbReference type="NCBI Taxonomy" id="553982"/>
    <lineage>
        <taxon>Bacteria</taxon>
        <taxon>Pseudomonadati</taxon>
        <taxon>Pseudomonadota</taxon>
        <taxon>Gammaproteobacteria</taxon>
        <taxon>Chromatiales</taxon>
        <taxon>Chromatiaceae</taxon>
        <taxon>Allochromatium</taxon>
    </lineage>
</organism>
<name>A0ABM7QKB9_9GAMM</name>
<dbReference type="Proteomes" id="UP000680679">
    <property type="component" value="Chromosome"/>
</dbReference>
<sequence>MAVGFDEPVLGNTWWALQTALTAEQEQVLLLWLNSTPALLLLLSRRVSTRSAWMQVKKPAWAAMPVLDVRALPAETLATLARAYERLADEPLEALAKLHDDPTRAAIDTALGGALGWPEAKDKIWSIAATMAAAQPAPEIRLDLVAYRDRDDDYVTRVVDLTKDLDGLHAELMQLQA</sequence>
<dbReference type="EMBL" id="AP024563">
    <property type="protein sequence ID" value="BCU06183.1"/>
    <property type="molecule type" value="Genomic_DNA"/>
</dbReference>
<reference evidence="1 2" key="1">
    <citation type="submission" date="2021-04" db="EMBL/GenBank/DDBJ databases">
        <title>Complete genome sequencing of Allochromatium tepidum strain NZ.</title>
        <authorList>
            <person name="Tsukatani Y."/>
            <person name="Mori H."/>
        </authorList>
    </citation>
    <scope>NUCLEOTIDE SEQUENCE [LARGE SCALE GENOMIC DNA]</scope>
    <source>
        <strain evidence="1 2">NZ</strain>
    </source>
</reference>
<gene>
    <name evidence="1" type="ORF">Atep_08600</name>
</gene>
<accession>A0ABM7QKB9</accession>
<protein>
    <submittedName>
        <fullName evidence="1">Uncharacterized protein</fullName>
    </submittedName>
</protein>
<evidence type="ECO:0000313" key="2">
    <source>
        <dbReference type="Proteomes" id="UP000680679"/>
    </source>
</evidence>
<evidence type="ECO:0000313" key="1">
    <source>
        <dbReference type="EMBL" id="BCU06183.1"/>
    </source>
</evidence>
<keyword evidence="2" id="KW-1185">Reference proteome</keyword>